<evidence type="ECO:0000256" key="9">
    <source>
        <dbReference type="ARBA" id="ARBA00023303"/>
    </source>
</evidence>
<dbReference type="GO" id="GO:0005254">
    <property type="term" value="F:chloride channel activity"/>
    <property type="evidence" value="ECO:0007669"/>
    <property type="project" value="UniProtKB-KW"/>
</dbReference>
<dbReference type="SUPFAM" id="SSF81340">
    <property type="entry name" value="Clc chloride channel"/>
    <property type="match status" value="1"/>
</dbReference>
<comment type="subcellular location">
    <subcellularLocation>
        <location evidence="1">Membrane</location>
        <topology evidence="1">Multi-pass membrane protein</topology>
    </subcellularLocation>
</comment>
<feature type="transmembrane region" description="Helical" evidence="10">
    <location>
        <begin position="308"/>
        <end position="329"/>
    </location>
</feature>
<feature type="transmembrane region" description="Helical" evidence="10">
    <location>
        <begin position="398"/>
        <end position="420"/>
    </location>
</feature>
<protein>
    <submittedName>
        <fullName evidence="11">Voltage gated chloride channel</fullName>
    </submittedName>
</protein>
<dbReference type="AlphaFoldDB" id="A0A375HXZ9"/>
<dbReference type="InterPro" id="IPR014743">
    <property type="entry name" value="Cl-channel_core"/>
</dbReference>
<keyword evidence="9" id="KW-0407">Ion channel</keyword>
<evidence type="ECO:0000256" key="10">
    <source>
        <dbReference type="SAM" id="Phobius"/>
    </source>
</evidence>
<dbReference type="Gene3D" id="1.10.3080.10">
    <property type="entry name" value="Clc chloride channel"/>
    <property type="match status" value="1"/>
</dbReference>
<reference evidence="12" key="1">
    <citation type="submission" date="2018-02" db="EMBL/GenBank/DDBJ databases">
        <authorList>
            <person name="Hornung B."/>
        </authorList>
    </citation>
    <scope>NUCLEOTIDE SEQUENCE [LARGE SCALE GENOMIC DNA]</scope>
</reference>
<evidence type="ECO:0000256" key="1">
    <source>
        <dbReference type="ARBA" id="ARBA00004141"/>
    </source>
</evidence>
<evidence type="ECO:0000256" key="6">
    <source>
        <dbReference type="ARBA" id="ARBA00023136"/>
    </source>
</evidence>
<evidence type="ECO:0000256" key="7">
    <source>
        <dbReference type="ARBA" id="ARBA00023173"/>
    </source>
</evidence>
<keyword evidence="8" id="KW-0868">Chloride</keyword>
<evidence type="ECO:0000313" key="12">
    <source>
        <dbReference type="Proteomes" id="UP000265962"/>
    </source>
</evidence>
<dbReference type="Pfam" id="PF00654">
    <property type="entry name" value="Voltage_CLC"/>
    <property type="match status" value="1"/>
</dbReference>
<dbReference type="PRINTS" id="PR00762">
    <property type="entry name" value="CLCHANNEL"/>
</dbReference>
<dbReference type="InterPro" id="IPR001807">
    <property type="entry name" value="ClC"/>
</dbReference>
<keyword evidence="7" id="KW-0869">Chloride channel</keyword>
<feature type="transmembrane region" description="Helical" evidence="10">
    <location>
        <begin position="336"/>
        <end position="357"/>
    </location>
</feature>
<keyword evidence="6 10" id="KW-0472">Membrane</keyword>
<feature type="transmembrane region" description="Helical" evidence="10">
    <location>
        <begin position="197"/>
        <end position="218"/>
    </location>
</feature>
<dbReference type="EMBL" id="OMOH01000001">
    <property type="protein sequence ID" value="SPF67158.1"/>
    <property type="molecule type" value="Genomic_DNA"/>
</dbReference>
<dbReference type="Proteomes" id="UP000265962">
    <property type="component" value="Unassembled WGS sequence"/>
</dbReference>
<proteinExistence type="predicted"/>
<gene>
    <name evidence="11" type="ORF">PROPJV5_0168</name>
</gene>
<evidence type="ECO:0000256" key="2">
    <source>
        <dbReference type="ARBA" id="ARBA00022448"/>
    </source>
</evidence>
<dbReference type="OrthoDB" id="3261015at2"/>
<keyword evidence="12" id="KW-1185">Reference proteome</keyword>
<accession>A0A375HXZ9</accession>
<evidence type="ECO:0000313" key="11">
    <source>
        <dbReference type="EMBL" id="SPF67158.1"/>
    </source>
</evidence>
<feature type="transmembrane region" description="Helical" evidence="10">
    <location>
        <begin position="12"/>
        <end position="31"/>
    </location>
</feature>
<dbReference type="RefSeq" id="WP_119714451.1">
    <property type="nucleotide sequence ID" value="NZ_OMOH01000001.1"/>
</dbReference>
<evidence type="ECO:0000256" key="3">
    <source>
        <dbReference type="ARBA" id="ARBA00022692"/>
    </source>
</evidence>
<organism evidence="11 12">
    <name type="scientific">Propionibacterium ruminifibrarum</name>
    <dbReference type="NCBI Taxonomy" id="1962131"/>
    <lineage>
        <taxon>Bacteria</taxon>
        <taxon>Bacillati</taxon>
        <taxon>Actinomycetota</taxon>
        <taxon>Actinomycetes</taxon>
        <taxon>Propionibacteriales</taxon>
        <taxon>Propionibacteriaceae</taxon>
        <taxon>Propionibacterium</taxon>
    </lineage>
</organism>
<evidence type="ECO:0000256" key="4">
    <source>
        <dbReference type="ARBA" id="ARBA00022989"/>
    </source>
</evidence>
<feature type="transmembrane region" description="Helical" evidence="10">
    <location>
        <begin position="270"/>
        <end position="288"/>
    </location>
</feature>
<dbReference type="PANTHER" id="PTHR43427">
    <property type="entry name" value="CHLORIDE CHANNEL PROTEIN CLC-E"/>
    <property type="match status" value="1"/>
</dbReference>
<dbReference type="PANTHER" id="PTHR43427:SF6">
    <property type="entry name" value="CHLORIDE CHANNEL PROTEIN CLC-E"/>
    <property type="match status" value="1"/>
</dbReference>
<dbReference type="InterPro" id="IPR050368">
    <property type="entry name" value="ClC-type_chloride_channel"/>
</dbReference>
<name>A0A375HXZ9_9ACTN</name>
<dbReference type="GO" id="GO:0034707">
    <property type="term" value="C:chloride channel complex"/>
    <property type="evidence" value="ECO:0007669"/>
    <property type="project" value="UniProtKB-KW"/>
</dbReference>
<keyword evidence="2" id="KW-0813">Transport</keyword>
<sequence length="425" mass="43752">MTDRPATARDRARLGLVVVLVAMVAGLIGSLTRCLSIGIETICFGFDYTTAPDGVAAAPVWRRLCVAVLAGLACGFCWRMIRRRPRGMPPGIAEAVDPDPAGRIRLPVRSSVADALAQLLIVGSGLSLGRESAPRILAAVGGQMVLDRTRLGEEERRLLVGSAAGAGLAAVYNTPAAAAFYTVELILRPDLRTRRGWAHTGLAALVCVIATVVSWAFNHDEPVYAVPPVTPAAPDSPWLLPVAVAAALLVGWAFNALIGAARRHAPPTRLLVGTVPLGALAVAVLAVWQPLVVGNGQVIVQHVLAGGLTPAALITLLVAKACGTATALVTGSTGGLLTPSLAVGACTGGIVGVVAGADPATTVMLAVAGAGCVLALNQKAPLFAAFFAIELTKAPPSLAVWALLAVWAVWCLDLLITGALRRRRR</sequence>
<feature type="transmembrane region" description="Helical" evidence="10">
    <location>
        <begin position="60"/>
        <end position="78"/>
    </location>
</feature>
<keyword evidence="5" id="KW-0406">Ion transport</keyword>
<keyword evidence="4 10" id="KW-1133">Transmembrane helix</keyword>
<keyword evidence="3 10" id="KW-0812">Transmembrane</keyword>
<evidence type="ECO:0000256" key="5">
    <source>
        <dbReference type="ARBA" id="ARBA00023065"/>
    </source>
</evidence>
<evidence type="ECO:0000256" key="8">
    <source>
        <dbReference type="ARBA" id="ARBA00023214"/>
    </source>
</evidence>
<feature type="transmembrane region" description="Helical" evidence="10">
    <location>
        <begin position="238"/>
        <end position="258"/>
    </location>
</feature>